<proteinExistence type="predicted"/>
<evidence type="ECO:0000256" key="1">
    <source>
        <dbReference type="SAM" id="Phobius"/>
    </source>
</evidence>
<dbReference type="RefSeq" id="WP_097577197.1">
    <property type="nucleotide sequence ID" value="NZ_NWQG01000260.1"/>
</dbReference>
<evidence type="ECO:0000313" key="3">
    <source>
        <dbReference type="Proteomes" id="UP000219182"/>
    </source>
</evidence>
<gene>
    <name evidence="2" type="ORF">CN311_29960</name>
</gene>
<dbReference type="InterPro" id="IPR013879">
    <property type="entry name" value="DUF1761"/>
</dbReference>
<feature type="transmembrane region" description="Helical" evidence="1">
    <location>
        <begin position="6"/>
        <end position="28"/>
    </location>
</feature>
<feature type="transmembrane region" description="Helical" evidence="1">
    <location>
        <begin position="112"/>
        <end position="135"/>
    </location>
</feature>
<evidence type="ECO:0000313" key="2">
    <source>
        <dbReference type="EMBL" id="PDQ17450.1"/>
    </source>
</evidence>
<keyword evidence="1" id="KW-0812">Transmembrane</keyword>
<dbReference type="Pfam" id="PF08570">
    <property type="entry name" value="DUF1761"/>
    <property type="match status" value="1"/>
</dbReference>
<evidence type="ECO:0008006" key="4">
    <source>
        <dbReference type="Google" id="ProtNLM"/>
    </source>
</evidence>
<comment type="caution">
    <text evidence="2">The sequence shown here is derived from an EMBL/GenBank/DDBJ whole genome shotgun (WGS) entry which is preliminary data.</text>
</comment>
<reference evidence="2 3" key="1">
    <citation type="submission" date="2017-09" db="EMBL/GenBank/DDBJ databases">
        <title>Mesorhizobum sanjuanii sp. nov. isolated from nodules of Lotus tenuis in saline-alkaline lowlands of Flooding Pampa.</title>
        <authorList>
            <person name="Sannazzaro A.I."/>
            <person name="Torres Tejerizo G.A."/>
            <person name="Fontana F."/>
            <person name="Cumpa Velazquez L.M."/>
            <person name="Hansen L."/>
            <person name="Pistorio M."/>
            <person name="Estrella M.J."/>
        </authorList>
    </citation>
    <scope>NUCLEOTIDE SEQUENCE [LARGE SCALE GENOMIC DNA]</scope>
    <source>
        <strain evidence="2 3">BSA136</strain>
    </source>
</reference>
<name>A0A2A6F664_9HYPH</name>
<dbReference type="Proteomes" id="UP000219182">
    <property type="component" value="Unassembled WGS sequence"/>
</dbReference>
<keyword evidence="1" id="KW-1133">Transmembrane helix</keyword>
<protein>
    <recommendedName>
        <fullName evidence="4">DUF1761 domain-containing protein</fullName>
    </recommendedName>
</protein>
<organism evidence="2 3">
    <name type="scientific">Mesorhizobium sanjuanii</name>
    <dbReference type="NCBI Taxonomy" id="2037900"/>
    <lineage>
        <taxon>Bacteria</taxon>
        <taxon>Pseudomonadati</taxon>
        <taxon>Pseudomonadota</taxon>
        <taxon>Alphaproteobacteria</taxon>
        <taxon>Hyphomicrobiales</taxon>
        <taxon>Phyllobacteriaceae</taxon>
        <taxon>Mesorhizobium</taxon>
    </lineage>
</organism>
<keyword evidence="1" id="KW-0472">Membrane</keyword>
<dbReference type="AlphaFoldDB" id="A0A2A6F664"/>
<accession>A0A2A6F664</accession>
<sequence>MDFSAVNWLAVIVAAVVAWLFGAVWYMGLSKPWLKAAKLDPATMKKSPLPFVISFIAELLMALVTALIVGAMTGGEPSPVAGLVFGFVLWLGFVATTLSVNHRYEGFGWDLTLIDAGHWLGVLLLIGAVIGWFGAPVVAG</sequence>
<dbReference type="EMBL" id="NWQG01000260">
    <property type="protein sequence ID" value="PDQ17450.1"/>
    <property type="molecule type" value="Genomic_DNA"/>
</dbReference>
<feature type="transmembrane region" description="Helical" evidence="1">
    <location>
        <begin position="80"/>
        <end position="100"/>
    </location>
</feature>
<feature type="transmembrane region" description="Helical" evidence="1">
    <location>
        <begin position="49"/>
        <end position="74"/>
    </location>
</feature>
<keyword evidence="3" id="KW-1185">Reference proteome</keyword>